<gene>
    <name evidence="10" type="ORF">B1B_01582</name>
</gene>
<dbReference type="PRINTS" id="PR01071">
    <property type="entry name" value="ACOABIOTINCC"/>
</dbReference>
<feature type="region of interest" description="Disordered" evidence="8">
    <location>
        <begin position="36"/>
        <end position="76"/>
    </location>
</feature>
<keyword evidence="10" id="KW-0436">Ligase</keyword>
<evidence type="ECO:0000313" key="10">
    <source>
        <dbReference type="EMBL" id="EQD76588.1"/>
    </source>
</evidence>
<dbReference type="InterPro" id="IPR001882">
    <property type="entry name" value="Biotin_BS"/>
</dbReference>
<dbReference type="PROSITE" id="PS00188">
    <property type="entry name" value="BIOTIN"/>
    <property type="match status" value="1"/>
</dbReference>
<keyword evidence="6" id="KW-0275">Fatty acid biosynthesis</keyword>
<dbReference type="NCBIfam" id="TIGR00531">
    <property type="entry name" value="BCCP"/>
    <property type="match status" value="1"/>
</dbReference>
<keyword evidence="5" id="KW-0443">Lipid metabolism</keyword>
<dbReference type="FunFam" id="2.40.50.100:FF:000003">
    <property type="entry name" value="Acetyl-CoA carboxylase biotin carboxyl carrier protein"/>
    <property type="match status" value="1"/>
</dbReference>
<organism evidence="10">
    <name type="scientific">mine drainage metagenome</name>
    <dbReference type="NCBI Taxonomy" id="410659"/>
    <lineage>
        <taxon>unclassified sequences</taxon>
        <taxon>metagenomes</taxon>
        <taxon>ecological metagenomes</taxon>
    </lineage>
</organism>
<protein>
    <recommendedName>
        <fullName evidence="2">Biotin carboxyl carrier protein of acetyl-CoA carboxylase</fullName>
    </recommendedName>
</protein>
<evidence type="ECO:0000256" key="8">
    <source>
        <dbReference type="SAM" id="MobiDB-lite"/>
    </source>
</evidence>
<dbReference type="GO" id="GO:0003989">
    <property type="term" value="F:acetyl-CoA carboxylase activity"/>
    <property type="evidence" value="ECO:0007669"/>
    <property type="project" value="InterPro"/>
</dbReference>
<evidence type="ECO:0000256" key="2">
    <source>
        <dbReference type="ARBA" id="ARBA00017562"/>
    </source>
</evidence>
<feature type="compositionally biased region" description="Pro residues" evidence="8">
    <location>
        <begin position="52"/>
        <end position="63"/>
    </location>
</feature>
<dbReference type="EMBL" id="AUZY01001023">
    <property type="protein sequence ID" value="EQD76588.1"/>
    <property type="molecule type" value="Genomic_DNA"/>
</dbReference>
<sequence>MDIRKVKKLIELLEGSGINEIEITEGEERVRISRLAPSTSMPPSPAITTPVSPAPAEPLPPPTKSGTETGPVQDGQSIRAPMVGVFYRASTSDGPPFVEIGQTVKAGDTLCIIEAMKMMNQIQSDRAGTIKAILAENASPVEFDQPLFVIG</sequence>
<dbReference type="GO" id="GO:0009317">
    <property type="term" value="C:acetyl-CoA carboxylase complex"/>
    <property type="evidence" value="ECO:0007669"/>
    <property type="project" value="InterPro"/>
</dbReference>
<evidence type="ECO:0000256" key="5">
    <source>
        <dbReference type="ARBA" id="ARBA00023098"/>
    </source>
</evidence>
<dbReference type="InterPro" id="IPR050709">
    <property type="entry name" value="Biotin_Carboxyl_Carrier/Decarb"/>
</dbReference>
<dbReference type="InterPro" id="IPR000089">
    <property type="entry name" value="Biotin_lipoyl"/>
</dbReference>
<dbReference type="CDD" id="cd06850">
    <property type="entry name" value="biotinyl_domain"/>
    <property type="match status" value="1"/>
</dbReference>
<dbReference type="UniPathway" id="UPA00094"/>
<feature type="compositionally biased region" description="Polar residues" evidence="8">
    <location>
        <begin position="64"/>
        <end position="76"/>
    </location>
</feature>
<dbReference type="GO" id="GO:0006633">
    <property type="term" value="P:fatty acid biosynthetic process"/>
    <property type="evidence" value="ECO:0007669"/>
    <property type="project" value="UniProtKB-UniPathway"/>
</dbReference>
<evidence type="ECO:0000256" key="7">
    <source>
        <dbReference type="ARBA" id="ARBA00023267"/>
    </source>
</evidence>
<dbReference type="Gene3D" id="2.40.50.100">
    <property type="match status" value="1"/>
</dbReference>
<feature type="domain" description="Lipoyl-binding" evidence="9">
    <location>
        <begin position="65"/>
        <end position="151"/>
    </location>
</feature>
<evidence type="ECO:0000256" key="1">
    <source>
        <dbReference type="ARBA" id="ARBA00005194"/>
    </source>
</evidence>
<name>T1C6W0_9ZZZZ</name>
<dbReference type="InterPro" id="IPR001249">
    <property type="entry name" value="AcCoA_biotinCC"/>
</dbReference>
<evidence type="ECO:0000256" key="6">
    <source>
        <dbReference type="ARBA" id="ARBA00023160"/>
    </source>
</evidence>
<dbReference type="SUPFAM" id="SSF51230">
    <property type="entry name" value="Single hybrid motif"/>
    <property type="match status" value="1"/>
</dbReference>
<evidence type="ECO:0000259" key="9">
    <source>
        <dbReference type="PROSITE" id="PS50968"/>
    </source>
</evidence>
<dbReference type="Pfam" id="PF00364">
    <property type="entry name" value="Biotin_lipoyl"/>
    <property type="match status" value="1"/>
</dbReference>
<evidence type="ECO:0000256" key="3">
    <source>
        <dbReference type="ARBA" id="ARBA00022516"/>
    </source>
</evidence>
<dbReference type="AlphaFoldDB" id="T1C6W0"/>
<dbReference type="InterPro" id="IPR011053">
    <property type="entry name" value="Single_hybrid_motif"/>
</dbReference>
<reference evidence="10" key="1">
    <citation type="submission" date="2013-08" db="EMBL/GenBank/DDBJ databases">
        <authorList>
            <person name="Mendez C."/>
            <person name="Richter M."/>
            <person name="Ferrer M."/>
            <person name="Sanchez J."/>
        </authorList>
    </citation>
    <scope>NUCLEOTIDE SEQUENCE</scope>
</reference>
<comment type="pathway">
    <text evidence="1">Lipid metabolism; fatty acid biosynthesis.</text>
</comment>
<dbReference type="PROSITE" id="PS50968">
    <property type="entry name" value="BIOTINYL_LIPOYL"/>
    <property type="match status" value="1"/>
</dbReference>
<comment type="caution">
    <text evidence="10">The sequence shown here is derived from an EMBL/GenBank/DDBJ whole genome shotgun (WGS) entry which is preliminary data.</text>
</comment>
<reference evidence="10" key="2">
    <citation type="journal article" date="2014" name="ISME J.">
        <title>Microbial stratification in low pH oxic and suboxic macroscopic growths along an acid mine drainage.</title>
        <authorList>
            <person name="Mendez-Garcia C."/>
            <person name="Mesa V."/>
            <person name="Sprenger R.R."/>
            <person name="Richter M."/>
            <person name="Diez M.S."/>
            <person name="Solano J."/>
            <person name="Bargiela R."/>
            <person name="Golyshina O.V."/>
            <person name="Manteca A."/>
            <person name="Ramos J.L."/>
            <person name="Gallego J.R."/>
            <person name="Llorente I."/>
            <person name="Martins Dos Santos V.A."/>
            <person name="Jensen O.N."/>
            <person name="Pelaez A.I."/>
            <person name="Sanchez J."/>
            <person name="Ferrer M."/>
        </authorList>
    </citation>
    <scope>NUCLEOTIDE SEQUENCE</scope>
</reference>
<evidence type="ECO:0000256" key="4">
    <source>
        <dbReference type="ARBA" id="ARBA00022832"/>
    </source>
</evidence>
<keyword evidence="7" id="KW-0092">Biotin</keyword>
<accession>T1C6W0</accession>
<dbReference type="PANTHER" id="PTHR45266">
    <property type="entry name" value="OXALOACETATE DECARBOXYLASE ALPHA CHAIN"/>
    <property type="match status" value="1"/>
</dbReference>
<keyword evidence="3" id="KW-0444">Lipid biosynthesis</keyword>
<proteinExistence type="predicted"/>
<dbReference type="PANTHER" id="PTHR45266:SF3">
    <property type="entry name" value="OXALOACETATE DECARBOXYLASE ALPHA CHAIN"/>
    <property type="match status" value="1"/>
</dbReference>
<keyword evidence="4" id="KW-0276">Fatty acid metabolism</keyword>